<dbReference type="Proteomes" id="UP001060566">
    <property type="component" value="Unassembled WGS sequence"/>
</dbReference>
<dbReference type="GeneID" id="301196778"/>
<dbReference type="InterPro" id="IPR024131">
    <property type="entry name" value="UPF0489"/>
</dbReference>
<organism evidence="1 2">
    <name type="scientific">Bacillus pretiosus</name>
    <dbReference type="NCBI Taxonomy" id="2983392"/>
    <lineage>
        <taxon>Bacteria</taxon>
        <taxon>Bacillati</taxon>
        <taxon>Bacillota</taxon>
        <taxon>Bacilli</taxon>
        <taxon>Bacillales</taxon>
        <taxon>Bacillaceae</taxon>
        <taxon>Bacillus</taxon>
    </lineage>
</organism>
<name>A0ABT3EMQ3_9BACI</name>
<keyword evidence="2" id="KW-1185">Reference proteome</keyword>
<dbReference type="EMBL" id="JAOXJG010000001">
    <property type="protein sequence ID" value="MCW1238067.1"/>
    <property type="molecule type" value="Genomic_DNA"/>
</dbReference>
<accession>A0ABT3EMQ3</accession>
<evidence type="ECO:0000313" key="2">
    <source>
        <dbReference type="Proteomes" id="UP001060566"/>
    </source>
</evidence>
<gene>
    <name evidence="1" type="ORF">NGM45_02975</name>
</gene>
<comment type="caution">
    <text evidence="1">The sequence shown here is derived from an EMBL/GenBank/DDBJ whole genome shotgun (WGS) entry which is preliminary data.</text>
</comment>
<reference evidence="1" key="1">
    <citation type="submission" date="2022-10" db="EMBL/GenBank/DDBJ databases">
        <title>De novo draft assembly of the Pseudomonas pretiosus genome isolated from the plants rhizorohere.</title>
        <authorList>
            <person name="Robas M."/>
            <person name="Fernandez V.M."/>
            <person name="Provanza A."/>
            <person name="Jimenez P.A."/>
        </authorList>
    </citation>
    <scope>NUCLEOTIDE SEQUENCE</scope>
    <source>
        <strain evidence="1">SAICEU11T</strain>
    </source>
</reference>
<evidence type="ECO:0000313" key="1">
    <source>
        <dbReference type="EMBL" id="MCW1238067.1"/>
    </source>
</evidence>
<sequence>MVINRGVILELDKKYRIYFPDRKIFIFTQHNWAFSAWEIGRLRNYIKPGATVVHIDAHLDYLDPLQEIGPITTESEAIAIGGNLDISEFIIPAMQTGTVGNVFMISNDIIEIDEDIKVERAYTLKHYEHVYRRKWFDNTVEKSVILDLDLDFFNLNYSDYNCNSVLLPEQLIKDQLEFIKDSMWDWDMITVALSPEHCGGEEVYKYIFGLFIEVFKLDLNEAIFW</sequence>
<protein>
    <submittedName>
        <fullName evidence="1">UPF0489 family protein</fullName>
    </submittedName>
</protein>
<proteinExistence type="predicted"/>
<dbReference type="Pfam" id="PF12640">
    <property type="entry name" value="UPF0489"/>
    <property type="match status" value="1"/>
</dbReference>
<dbReference type="RefSeq" id="WP_264460912.1">
    <property type="nucleotide sequence ID" value="NZ_JAOXJG010000001.1"/>
</dbReference>